<gene>
    <name evidence="1" type="ORF">F2Q69_00006848</name>
</gene>
<reference evidence="1" key="1">
    <citation type="submission" date="2019-12" db="EMBL/GenBank/DDBJ databases">
        <title>Genome sequencing and annotation of Brassica cretica.</title>
        <authorList>
            <person name="Studholme D.J."/>
            <person name="Sarris P."/>
        </authorList>
    </citation>
    <scope>NUCLEOTIDE SEQUENCE</scope>
    <source>
        <strain evidence="1">PFS-109/04</strain>
        <tissue evidence="1">Leaf</tissue>
    </source>
</reference>
<evidence type="ECO:0000313" key="2">
    <source>
        <dbReference type="Proteomes" id="UP000712600"/>
    </source>
</evidence>
<comment type="caution">
    <text evidence="1">The sequence shown here is derived from an EMBL/GenBank/DDBJ whole genome shotgun (WGS) entry which is preliminary data.</text>
</comment>
<evidence type="ECO:0000313" key="1">
    <source>
        <dbReference type="EMBL" id="KAF3510236.1"/>
    </source>
</evidence>
<dbReference type="AlphaFoldDB" id="A0A8S9P2H4"/>
<sequence>MHVRTTVSGSTSQEENNELVVLSLDLLDEKREATRLRNWSYQKDVAKTYNKKVRTRTFQQRDWILRRAEKTTGKHTPGWERPYKVIEVRRADAYRLQDSKGTYELDQVSRDLQSWPALTKSGTTTVARPQRIKTGMRHKAGMALQQGGSLDYETGGEIPSSNNLRLQNLVESQLEVTKTESCLIALSAKFVLKKLTPCASRLGLLIYSLQVCKLAGFLKTLEYWPRDKFWDLVSGCLILCLEMLETSLQGSGQDLGLITTLGGAMTTLAYVSRIIFDLIPSRIKVRVMFSAYVTCMVGIEQLFEDNF</sequence>
<dbReference type="Proteomes" id="UP000712600">
    <property type="component" value="Unassembled WGS sequence"/>
</dbReference>
<proteinExistence type="predicted"/>
<protein>
    <submittedName>
        <fullName evidence="1">Uncharacterized protein</fullName>
    </submittedName>
</protein>
<name>A0A8S9P2H4_BRACR</name>
<organism evidence="1 2">
    <name type="scientific">Brassica cretica</name>
    <name type="common">Mustard</name>
    <dbReference type="NCBI Taxonomy" id="69181"/>
    <lineage>
        <taxon>Eukaryota</taxon>
        <taxon>Viridiplantae</taxon>
        <taxon>Streptophyta</taxon>
        <taxon>Embryophyta</taxon>
        <taxon>Tracheophyta</taxon>
        <taxon>Spermatophyta</taxon>
        <taxon>Magnoliopsida</taxon>
        <taxon>eudicotyledons</taxon>
        <taxon>Gunneridae</taxon>
        <taxon>Pentapetalae</taxon>
        <taxon>rosids</taxon>
        <taxon>malvids</taxon>
        <taxon>Brassicales</taxon>
        <taxon>Brassicaceae</taxon>
        <taxon>Brassiceae</taxon>
        <taxon>Brassica</taxon>
    </lineage>
</organism>
<dbReference type="EMBL" id="QGKX02001521">
    <property type="protein sequence ID" value="KAF3510236.1"/>
    <property type="molecule type" value="Genomic_DNA"/>
</dbReference>
<accession>A0A8S9P2H4</accession>